<evidence type="ECO:0000313" key="2">
    <source>
        <dbReference type="Proteomes" id="UP000501692"/>
    </source>
</evidence>
<dbReference type="Proteomes" id="UP000501692">
    <property type="component" value="Chromosome"/>
</dbReference>
<evidence type="ECO:0000313" key="1">
    <source>
        <dbReference type="EMBL" id="QIT19094.1"/>
    </source>
</evidence>
<accession>A0A1S8XD73</accession>
<sequence length="81" mass="9638">MQYSDGLTIEQLQNGFLLRINNKNLFDFLWVKFAKDFGHERFMTNVSVNSSDYRIHIRDLEAHVLDLDLERIPPHSLNQYV</sequence>
<dbReference type="AlphaFoldDB" id="A0A1S8XD73"/>
<dbReference type="EMBL" id="CP049806">
    <property type="protein sequence ID" value="QIT19094.1"/>
    <property type="molecule type" value="Genomic_DNA"/>
</dbReference>
<protein>
    <submittedName>
        <fullName evidence="1">Uncharacterized protein</fullName>
    </submittedName>
</protein>
<dbReference type="RefSeq" id="WP_078220156.1">
    <property type="nucleotide sequence ID" value="NZ_CP017938.1"/>
</dbReference>
<reference evidence="1 2" key="1">
    <citation type="submission" date="2020-03" db="EMBL/GenBank/DDBJ databases">
        <authorList>
            <person name="Zhang L."/>
            <person name="Han X."/>
            <person name="Chen Y."/>
            <person name="Yu Y."/>
        </authorList>
    </citation>
    <scope>NUCLEOTIDE SEQUENCE [LARGE SCALE GENOMIC DNA]</scope>
    <source>
        <strain evidence="1 2">A1254</strain>
    </source>
</reference>
<proteinExistence type="predicted"/>
<name>A0A1S8XD73_ACIPI</name>
<organism evidence="1 2">
    <name type="scientific">Acinetobacter pittii</name>
    <name type="common">Acinetobacter genomosp. 3</name>
    <dbReference type="NCBI Taxonomy" id="48296"/>
    <lineage>
        <taxon>Bacteria</taxon>
        <taxon>Pseudomonadati</taxon>
        <taxon>Pseudomonadota</taxon>
        <taxon>Gammaproteobacteria</taxon>
        <taxon>Moraxellales</taxon>
        <taxon>Moraxellaceae</taxon>
        <taxon>Acinetobacter</taxon>
        <taxon>Acinetobacter calcoaceticus/baumannii complex</taxon>
    </lineage>
</organism>
<gene>
    <name evidence="1" type="ORF">G8E09_16045</name>
</gene>